<keyword evidence="2" id="KW-1185">Reference proteome</keyword>
<dbReference type="AlphaFoldDB" id="Q8FUF8"/>
<proteinExistence type="predicted"/>
<protein>
    <submittedName>
        <fullName evidence="1">Uncharacterized protein</fullName>
    </submittedName>
</protein>
<sequence length="58" mass="6525">MSWRASIMVSSGGRGSVRRMIPWVGSVEDLLLRIVVPRAGISPFLVRTSGVGHWRFHY</sequence>
<evidence type="ECO:0000313" key="2">
    <source>
        <dbReference type="Proteomes" id="UP000001409"/>
    </source>
</evidence>
<reference evidence="1 2" key="1">
    <citation type="journal article" date="2003" name="Genome Res.">
        <title>Comparative complete genome sequence analysis of the amino acid replacements responsible for the thermostability of Corynebacterium efficiens.</title>
        <authorList>
            <person name="Nishio Y."/>
            <person name="Nakamura Y."/>
            <person name="Kawarabayasi Y."/>
            <person name="Usuda Y."/>
            <person name="Kimura E."/>
            <person name="Sugimoto S."/>
            <person name="Matsui K."/>
            <person name="Yamagishi A."/>
            <person name="Kikuchi H."/>
            <person name="Ikeo K."/>
            <person name="Gojobori T."/>
        </authorList>
    </citation>
    <scope>NUCLEOTIDE SEQUENCE [LARGE SCALE GENOMIC DNA]</scope>
    <source>
        <strain evidence="2">DSM 44549 / YS-314 / AJ 12310 / JCM 11189 / NBRC 100395</strain>
    </source>
</reference>
<dbReference type="KEGG" id="cef:CE0062"/>
<organism evidence="1 2">
    <name type="scientific">Corynebacterium efficiens (strain DSM 44549 / YS-314 / AJ 12310 / JCM 11189 / NBRC 100395)</name>
    <dbReference type="NCBI Taxonomy" id="196164"/>
    <lineage>
        <taxon>Bacteria</taxon>
        <taxon>Bacillati</taxon>
        <taxon>Actinomycetota</taxon>
        <taxon>Actinomycetes</taxon>
        <taxon>Mycobacteriales</taxon>
        <taxon>Corynebacteriaceae</taxon>
        <taxon>Corynebacterium</taxon>
    </lineage>
</organism>
<dbReference type="STRING" id="196164.gene:10740452"/>
<evidence type="ECO:0000313" key="1">
    <source>
        <dbReference type="EMBL" id="BAC16872.1"/>
    </source>
</evidence>
<accession>Q8FUF8</accession>
<name>Q8FUF8_COREF</name>
<dbReference type="Proteomes" id="UP000001409">
    <property type="component" value="Chromosome"/>
</dbReference>
<dbReference type="HOGENOM" id="CLU_2971722_0_0_11"/>
<dbReference type="EMBL" id="BA000035">
    <property type="protein sequence ID" value="BAC16872.1"/>
    <property type="molecule type" value="Genomic_DNA"/>
</dbReference>